<dbReference type="GO" id="GO:0030246">
    <property type="term" value="F:carbohydrate binding"/>
    <property type="evidence" value="ECO:0007669"/>
    <property type="project" value="InterPro"/>
</dbReference>
<evidence type="ECO:0000259" key="10">
    <source>
        <dbReference type="PROSITE" id="PS50853"/>
    </source>
</evidence>
<protein>
    <submittedName>
        <fullName evidence="12">Fibronectin type 3 domain-containing protein</fullName>
    </submittedName>
</protein>
<proteinExistence type="inferred from homology"/>
<organism evidence="12 13">
    <name type="scientific">Silvibacterium bohemicum</name>
    <dbReference type="NCBI Taxonomy" id="1577686"/>
    <lineage>
        <taxon>Bacteria</taxon>
        <taxon>Pseudomonadati</taxon>
        <taxon>Acidobacteriota</taxon>
        <taxon>Terriglobia</taxon>
        <taxon>Terriglobales</taxon>
        <taxon>Acidobacteriaceae</taxon>
        <taxon>Silvibacterium</taxon>
    </lineage>
</organism>
<keyword evidence="3" id="KW-0812">Transmembrane</keyword>
<comment type="caution">
    <text evidence="12">The sequence shown here is derived from an EMBL/GenBank/DDBJ whole genome shotgun (WGS) entry which is preliminary data.</text>
</comment>
<evidence type="ECO:0000256" key="5">
    <source>
        <dbReference type="ARBA" id="ARBA00022824"/>
    </source>
</evidence>
<gene>
    <name evidence="12" type="ORF">HNQ77_001153</name>
</gene>
<reference evidence="12 13" key="1">
    <citation type="submission" date="2020-08" db="EMBL/GenBank/DDBJ databases">
        <title>Genomic Encyclopedia of Type Strains, Phase IV (KMG-IV): sequencing the most valuable type-strain genomes for metagenomic binning, comparative biology and taxonomic classification.</title>
        <authorList>
            <person name="Goeker M."/>
        </authorList>
    </citation>
    <scope>NUCLEOTIDE SEQUENCE [LARGE SCALE GENOMIC DNA]</scope>
    <source>
        <strain evidence="12 13">DSM 103733</strain>
    </source>
</reference>
<evidence type="ECO:0000256" key="7">
    <source>
        <dbReference type="ARBA" id="ARBA00023136"/>
    </source>
</evidence>
<keyword evidence="9" id="KW-0119">Carbohydrate metabolism</keyword>
<dbReference type="Proteomes" id="UP000538666">
    <property type="component" value="Unassembled WGS sequence"/>
</dbReference>
<dbReference type="PROSITE" id="PS52006">
    <property type="entry name" value="GH64"/>
    <property type="match status" value="1"/>
</dbReference>
<dbReference type="Pfam" id="PF00041">
    <property type="entry name" value="fn3"/>
    <property type="match status" value="3"/>
</dbReference>
<dbReference type="PANTHER" id="PTHR13460:SF0">
    <property type="entry name" value="MALECTIN"/>
    <property type="match status" value="1"/>
</dbReference>
<dbReference type="Gene3D" id="2.60.120.430">
    <property type="entry name" value="Galactose-binding lectin"/>
    <property type="match status" value="2"/>
</dbReference>
<evidence type="ECO:0000256" key="9">
    <source>
        <dbReference type="ARBA" id="ARBA00023277"/>
    </source>
</evidence>
<evidence type="ECO:0000256" key="4">
    <source>
        <dbReference type="ARBA" id="ARBA00022729"/>
    </source>
</evidence>
<dbReference type="Pfam" id="PF11721">
    <property type="entry name" value="Malectin"/>
    <property type="match status" value="2"/>
</dbReference>
<keyword evidence="5" id="KW-0256">Endoplasmic reticulum</keyword>
<feature type="domain" description="Fibronectin type-III" evidence="10">
    <location>
        <begin position="283"/>
        <end position="379"/>
    </location>
</feature>
<keyword evidence="6" id="KW-1133">Transmembrane helix</keyword>
<dbReference type="InterPro" id="IPR021720">
    <property type="entry name" value="Malectin_dom"/>
</dbReference>
<evidence type="ECO:0000256" key="2">
    <source>
        <dbReference type="ARBA" id="ARBA00009141"/>
    </source>
</evidence>
<dbReference type="Gene3D" id="2.60.40.10">
    <property type="entry name" value="Immunoglobulins"/>
    <property type="match status" value="5"/>
</dbReference>
<keyword evidence="7" id="KW-0472">Membrane</keyword>
<evidence type="ECO:0000259" key="11">
    <source>
        <dbReference type="PROSITE" id="PS52006"/>
    </source>
</evidence>
<accession>A0A841JTZ8</accession>
<dbReference type="InterPro" id="IPR003961">
    <property type="entry name" value="FN3_dom"/>
</dbReference>
<evidence type="ECO:0000256" key="3">
    <source>
        <dbReference type="ARBA" id="ARBA00022692"/>
    </source>
</evidence>
<keyword evidence="13" id="KW-1185">Reference proteome</keyword>
<dbReference type="InterPro" id="IPR032477">
    <property type="entry name" value="Glyco_hydro_64"/>
</dbReference>
<dbReference type="PROSITE" id="PS50853">
    <property type="entry name" value="FN3"/>
    <property type="match status" value="4"/>
</dbReference>
<dbReference type="PANTHER" id="PTHR13460">
    <property type="match status" value="1"/>
</dbReference>
<comment type="similarity">
    <text evidence="2">Belongs to the malectin family.</text>
</comment>
<dbReference type="SUPFAM" id="SSF49265">
    <property type="entry name" value="Fibronectin type III"/>
    <property type="match status" value="2"/>
</dbReference>
<evidence type="ECO:0000256" key="1">
    <source>
        <dbReference type="ARBA" id="ARBA00004115"/>
    </source>
</evidence>
<dbReference type="InterPro" id="IPR037176">
    <property type="entry name" value="Osmotin/thaumatin-like_sf"/>
</dbReference>
<evidence type="ECO:0000256" key="8">
    <source>
        <dbReference type="ARBA" id="ARBA00023180"/>
    </source>
</evidence>
<dbReference type="AlphaFoldDB" id="A0A841JTZ8"/>
<keyword evidence="4" id="KW-0732">Signal</keyword>
<dbReference type="InterPro" id="IPR036116">
    <property type="entry name" value="FN3_sf"/>
</dbReference>
<dbReference type="Gene3D" id="2.60.110.10">
    <property type="entry name" value="Thaumatin"/>
    <property type="match status" value="1"/>
</dbReference>
<evidence type="ECO:0000313" key="13">
    <source>
        <dbReference type="Proteomes" id="UP000538666"/>
    </source>
</evidence>
<keyword evidence="8" id="KW-0325">Glycoprotein</keyword>
<dbReference type="SMART" id="SM00060">
    <property type="entry name" value="FN3"/>
    <property type="match status" value="5"/>
</dbReference>
<dbReference type="RefSeq" id="WP_231581608.1">
    <property type="nucleotide sequence ID" value="NZ_LBHJ01000020.1"/>
</dbReference>
<feature type="domain" description="Fibronectin type-III" evidence="10">
    <location>
        <begin position="179"/>
        <end position="275"/>
    </location>
</feature>
<name>A0A841JTZ8_9BACT</name>
<evidence type="ECO:0000256" key="6">
    <source>
        <dbReference type="ARBA" id="ARBA00022989"/>
    </source>
</evidence>
<feature type="domain" description="Fibronectin type-III" evidence="10">
    <location>
        <begin position="655"/>
        <end position="753"/>
    </location>
</feature>
<comment type="subcellular location">
    <subcellularLocation>
        <location evidence="1">Endoplasmic reticulum membrane</location>
        <topology evidence="1">Single-pass type I membrane protein</topology>
    </subcellularLocation>
</comment>
<dbReference type="Pfam" id="PF16483">
    <property type="entry name" value="Glyco_hydro_64"/>
    <property type="match status" value="2"/>
</dbReference>
<sequence length="1140" mass="116162">MSFFGARNAAAQDVVAIAAGGPAQSNASGGDSSFAADEDFNGGGDNQVSTTTINLAQPGANAAPMAVYQHARAGAFTYTIPGLTAGDQYTVLLHFAETYFTAAGDRKFDVAINGTTVLTNFDIYATVGANAALLETFTATANSAGDIVVTFTLGAVNQPVVSGIEIRGTSSACGAVPSAPTGLTAATSSSSAIALSWTAVTPPADCTITSYNVYRSTTSGFTPSSSNLISSGSTATSYFSTGLAASTTYYYIVEALDTEGASVPSSQVSAETAGTACSTAPSAPTGVTAAATSPNSIGLSWTAVTPPSNCTISSYRVYGSTTNGFSPSSGNLIASGVAGTTYSNTGLTASTTYYYVIEAVDAAGPSTASTQVSAITPASTSTEIVAIAAGGPAQSNANGGDASFVADEYFNGGGNNGQVTAAINLTQPGTNAAPMGVYQNGRVGASTYTIPGLAPGAQYAVLLHFAETYFTAAGNREFNVAINGTSVLTNLDVYATVGLDAALVESFTATANSSGQIVIAFTGGAENQPLIMGIEIRGAASACTLLPSAAPSGLTASASSPSIMSLAWTGVTPPPNCAVKYNLYASTVNGFSPSSSTLVASGLTSTSFSNTGLAASTTYYYAVEAVDADGASAPSTEASAETHPATSCISIPTTAPGGLAASPSTSTTIGLSWTPITSPANCTNVTYNVYGSTTSGFTPSVNNEIAVGLTGTEFFNTGLAPSSTYYYIVQAADEDGVSVEFSGQENATPLAPPTVLTAAASSPNEIDLTFPASTAAAPVIYNVFRSTTSPFTPSGSNQVGSTKSNFYNDVVLTASTTYYYTVQASGPSGTTTVGGPVNATTLSLAPNTPPFWDASNLPATPSGDLITIKFLNRTNGQYPDSQVYWSIDIGGVTTTNSIAAQPTLAMPANASGRIYFYLGAVNQNTNNYWDFLEYTLGATFMNMNSTRVDAFGLKYAFQLSCSDGTDIAIGETGGSFAESRASFFQRYINAVPADFQTLAQLQAPYRIVSPSAGGFDTGGAYQTYYNDWIEQLWAVNGITIPLAIPNGDGLGSYPDLSAAIYRHVGAVAGTFNANGTLANQALWGNPSAFYQTAPASYYAQFLHANAINAQQYAFPYDDAGGYSADVSCTNPKTLLVAIGW</sequence>
<dbReference type="EMBL" id="JACHEK010000002">
    <property type="protein sequence ID" value="MBB6143209.1"/>
    <property type="molecule type" value="Genomic_DNA"/>
</dbReference>
<dbReference type="InterPro" id="IPR039155">
    <property type="entry name" value="MLEC"/>
</dbReference>
<dbReference type="CDD" id="cd00063">
    <property type="entry name" value="FN3"/>
    <property type="match status" value="4"/>
</dbReference>
<feature type="domain" description="Fibronectin type-III" evidence="10">
    <location>
        <begin position="550"/>
        <end position="645"/>
    </location>
</feature>
<evidence type="ECO:0000313" key="12">
    <source>
        <dbReference type="EMBL" id="MBB6143209.1"/>
    </source>
</evidence>
<dbReference type="InterPro" id="IPR013783">
    <property type="entry name" value="Ig-like_fold"/>
</dbReference>
<dbReference type="GO" id="GO:0016020">
    <property type="term" value="C:membrane"/>
    <property type="evidence" value="ECO:0007669"/>
    <property type="project" value="TreeGrafter"/>
</dbReference>
<feature type="domain" description="GH64" evidence="11">
    <location>
        <begin position="863"/>
        <end position="1140"/>
    </location>
</feature>